<feature type="region of interest" description="Disordered" evidence="1">
    <location>
        <begin position="90"/>
        <end position="129"/>
    </location>
</feature>
<reference evidence="2 3" key="1">
    <citation type="submission" date="2019-01" db="EMBL/GenBank/DDBJ databases">
        <title>The draft genome of Rhizobium sp. 24NR.</title>
        <authorList>
            <person name="Liu L."/>
            <person name="Liang L."/>
            <person name="Shi S."/>
            <person name="Xu L."/>
            <person name="Wang X."/>
            <person name="Li L."/>
            <person name="Zhang X."/>
        </authorList>
    </citation>
    <scope>NUCLEOTIDE SEQUENCE [LARGE SCALE GENOMIC DNA]</scope>
    <source>
        <strain evidence="2 3">24NR</strain>
    </source>
</reference>
<dbReference type="EMBL" id="SBIP01000005">
    <property type="protein sequence ID" value="RWX75186.1"/>
    <property type="molecule type" value="Genomic_DNA"/>
</dbReference>
<dbReference type="Proteomes" id="UP000287687">
    <property type="component" value="Unassembled WGS sequence"/>
</dbReference>
<sequence length="129" mass="13870">MSLEAIHGDGSREQSDHSDLVLRKLVRMANQIATFFLSQPEEVRAEGVATHINKFWEPRMRRHLFEHLDGGGEGLLPLVIQASVLIRRPEAKPGSGVGVGEDARQGGPGGQGPVAGESLSEPSIPEASR</sequence>
<dbReference type="AlphaFoldDB" id="A0A3S3VF64"/>
<proteinExistence type="predicted"/>
<evidence type="ECO:0000313" key="3">
    <source>
        <dbReference type="Proteomes" id="UP000287687"/>
    </source>
</evidence>
<name>A0A3S3VF64_9HYPH</name>
<evidence type="ECO:0000256" key="1">
    <source>
        <dbReference type="SAM" id="MobiDB-lite"/>
    </source>
</evidence>
<accession>A0A3S3VF64</accession>
<protein>
    <submittedName>
        <fullName evidence="2">Formate dehydrogenase</fullName>
    </submittedName>
</protein>
<dbReference type="InterPro" id="IPR021074">
    <property type="entry name" value="Formate_DH_dsu"/>
</dbReference>
<organism evidence="2 3">
    <name type="scientific">Neorhizobium lilium</name>
    <dbReference type="NCBI Taxonomy" id="2503024"/>
    <lineage>
        <taxon>Bacteria</taxon>
        <taxon>Pseudomonadati</taxon>
        <taxon>Pseudomonadota</taxon>
        <taxon>Alphaproteobacteria</taxon>
        <taxon>Hyphomicrobiales</taxon>
        <taxon>Rhizobiaceae</taxon>
        <taxon>Rhizobium/Agrobacterium group</taxon>
        <taxon>Neorhizobium</taxon>
    </lineage>
</organism>
<dbReference type="Pfam" id="PF11390">
    <property type="entry name" value="FdsD"/>
    <property type="match status" value="1"/>
</dbReference>
<gene>
    <name evidence="2" type="ORF">EPK99_22245</name>
</gene>
<dbReference type="OrthoDB" id="7409377at2"/>
<evidence type="ECO:0000313" key="2">
    <source>
        <dbReference type="EMBL" id="RWX75186.1"/>
    </source>
</evidence>
<comment type="caution">
    <text evidence="2">The sequence shown here is derived from an EMBL/GenBank/DDBJ whole genome shotgun (WGS) entry which is preliminary data.</text>
</comment>
<keyword evidence="3" id="KW-1185">Reference proteome</keyword>